<protein>
    <recommendedName>
        <fullName evidence="5 7">Adenylate kinase</fullName>
        <shortName evidence="5">AK</shortName>
        <ecNumber evidence="5 7">2.7.4.3</ecNumber>
    </recommendedName>
    <alternativeName>
        <fullName evidence="5">ATP-AMP transphosphorylase</fullName>
    </alternativeName>
    <alternativeName>
        <fullName evidence="5">ATP:AMP phosphotransferase</fullName>
    </alternativeName>
    <alternativeName>
        <fullName evidence="5">Adenylate monophosphate kinase</fullName>
    </alternativeName>
</protein>
<dbReference type="GO" id="GO:0044209">
    <property type="term" value="P:AMP salvage"/>
    <property type="evidence" value="ECO:0007669"/>
    <property type="project" value="UniProtKB-UniRule"/>
</dbReference>
<dbReference type="NCBIfam" id="NF011100">
    <property type="entry name" value="PRK14527.1"/>
    <property type="match status" value="1"/>
</dbReference>
<keyword evidence="5 7" id="KW-0067">ATP-binding</keyword>
<evidence type="ECO:0000256" key="5">
    <source>
        <dbReference type="HAMAP-Rule" id="MF_00235"/>
    </source>
</evidence>
<dbReference type="SUPFAM" id="SSF52540">
    <property type="entry name" value="P-loop containing nucleoside triphosphate hydrolases"/>
    <property type="match status" value="1"/>
</dbReference>
<dbReference type="InterPro" id="IPR007862">
    <property type="entry name" value="Adenylate_kinase_lid-dom"/>
</dbReference>
<comment type="catalytic activity">
    <reaction evidence="5 7">
        <text>AMP + ATP = 2 ADP</text>
        <dbReference type="Rhea" id="RHEA:12973"/>
        <dbReference type="ChEBI" id="CHEBI:30616"/>
        <dbReference type="ChEBI" id="CHEBI:456215"/>
        <dbReference type="ChEBI" id="CHEBI:456216"/>
        <dbReference type="EC" id="2.7.4.3"/>
    </reaction>
</comment>
<evidence type="ECO:0000313" key="9">
    <source>
        <dbReference type="EMBL" id="ABL97656.1"/>
    </source>
</evidence>
<feature type="region of interest" description="LID" evidence="5">
    <location>
        <begin position="122"/>
        <end position="159"/>
    </location>
</feature>
<dbReference type="EC" id="2.7.4.3" evidence="5 7"/>
<evidence type="ECO:0000256" key="4">
    <source>
        <dbReference type="ARBA" id="ARBA00022777"/>
    </source>
</evidence>
<comment type="pathway">
    <text evidence="5">Purine metabolism; AMP biosynthesis via salvage pathway; AMP from ADP: step 1/1.</text>
</comment>
<dbReference type="PRINTS" id="PR00094">
    <property type="entry name" value="ADENYLTKNASE"/>
</dbReference>
<dbReference type="GO" id="GO:0004017">
    <property type="term" value="F:AMP kinase activity"/>
    <property type="evidence" value="ECO:0007669"/>
    <property type="project" value="UniProtKB-UniRule"/>
</dbReference>
<evidence type="ECO:0000256" key="6">
    <source>
        <dbReference type="RuleBase" id="RU003330"/>
    </source>
</evidence>
<dbReference type="Pfam" id="PF00406">
    <property type="entry name" value="ADK"/>
    <property type="match status" value="1"/>
</dbReference>
<feature type="domain" description="Adenylate kinase active site lid" evidence="8">
    <location>
        <begin position="123"/>
        <end position="158"/>
    </location>
</feature>
<comment type="caution">
    <text evidence="5">Lacks conserved residue(s) required for the propagation of feature annotation.</text>
</comment>
<evidence type="ECO:0000259" key="8">
    <source>
        <dbReference type="Pfam" id="PF05191"/>
    </source>
</evidence>
<dbReference type="NCBIfam" id="NF001380">
    <property type="entry name" value="PRK00279.1-2"/>
    <property type="match status" value="1"/>
</dbReference>
<dbReference type="FunFam" id="3.40.50.300:FF:000106">
    <property type="entry name" value="Adenylate kinase mitochondrial"/>
    <property type="match status" value="1"/>
</dbReference>
<dbReference type="NCBIfam" id="NF001379">
    <property type="entry name" value="PRK00279.1-1"/>
    <property type="match status" value="1"/>
</dbReference>
<feature type="region of interest" description="NMP" evidence="5">
    <location>
        <begin position="30"/>
        <end position="59"/>
    </location>
</feature>
<evidence type="ECO:0000256" key="7">
    <source>
        <dbReference type="RuleBase" id="RU003331"/>
    </source>
</evidence>
<accession>A4GHU5</accession>
<keyword evidence="2 5" id="KW-0545">Nucleotide biosynthesis</keyword>
<evidence type="ECO:0000256" key="1">
    <source>
        <dbReference type="ARBA" id="ARBA00022679"/>
    </source>
</evidence>
<dbReference type="NCBIfam" id="NF001381">
    <property type="entry name" value="PRK00279.1-3"/>
    <property type="match status" value="1"/>
</dbReference>
<feature type="binding site" evidence="5">
    <location>
        <position position="167"/>
    </location>
    <ligand>
        <name>AMP</name>
        <dbReference type="ChEBI" id="CHEBI:456215"/>
    </ligand>
</feature>
<comment type="subcellular location">
    <subcellularLocation>
        <location evidence="5 7">Cytoplasm</location>
    </subcellularLocation>
</comment>
<dbReference type="Pfam" id="PF05191">
    <property type="entry name" value="ADK_lid"/>
    <property type="match status" value="1"/>
</dbReference>
<dbReference type="PANTHER" id="PTHR23359">
    <property type="entry name" value="NUCLEOTIDE KINASE"/>
    <property type="match status" value="1"/>
</dbReference>
<comment type="function">
    <text evidence="5">Catalyzes the reversible transfer of the terminal phosphate group between ATP and AMP. Plays an important role in cellular energy homeostasis and in adenine nucleotide metabolism.</text>
</comment>
<dbReference type="Gene3D" id="3.40.50.300">
    <property type="entry name" value="P-loop containing nucleotide triphosphate hydrolases"/>
    <property type="match status" value="1"/>
</dbReference>
<feature type="binding site" evidence="5">
    <location>
        <position position="156"/>
    </location>
    <ligand>
        <name>AMP</name>
        <dbReference type="ChEBI" id="CHEBI:456215"/>
    </ligand>
</feature>
<comment type="domain">
    <text evidence="5">Consists of three domains, a large central CORE domain and two small peripheral domains, NMPbind and LID, which undergo movements during catalysis. The LID domain closes over the site of phosphoryl transfer upon ATP binding. Assembling and dissambling the active center during each catalytic cycle provides an effective means to prevent ATP hydrolysis.</text>
</comment>
<dbReference type="InterPro" id="IPR033690">
    <property type="entry name" value="Adenylat_kinase_CS"/>
</dbReference>
<dbReference type="AlphaFoldDB" id="A4GHU5"/>
<keyword evidence="3 5" id="KW-0547">Nucleotide-binding</keyword>
<feature type="binding site" evidence="5">
    <location>
        <position position="123"/>
    </location>
    <ligand>
        <name>ATP</name>
        <dbReference type="ChEBI" id="CHEBI:30616"/>
    </ligand>
</feature>
<dbReference type="GO" id="GO:0005524">
    <property type="term" value="F:ATP binding"/>
    <property type="evidence" value="ECO:0007669"/>
    <property type="project" value="UniProtKB-UniRule"/>
</dbReference>
<feature type="binding site" evidence="5">
    <location>
        <position position="36"/>
    </location>
    <ligand>
        <name>AMP</name>
        <dbReference type="ChEBI" id="CHEBI:456215"/>
    </ligand>
</feature>
<feature type="binding site" evidence="5">
    <location>
        <begin position="10"/>
        <end position="15"/>
    </location>
    <ligand>
        <name>ATP</name>
        <dbReference type="ChEBI" id="CHEBI:30616"/>
    </ligand>
</feature>
<sequence length="215" mass="23511">MKIILLGPPGAGKGTQAESICQRYGIPHISTGNMLREAIDAGTKLGLEAKSLMDAGILVSDEVIVGLVEERISSPDCSMGFLFDGFPRTIPQAEALVQRGIAIDAVVEIDVPDDDIINRMSGRRMHPASGRNYHIIFNPPKVEGKDDATGEDLIQREDDKPDTVRDRLKVYQDQTSPLIEFYSTLSSPVPLNYIKVSGTSTPKEVSENIFQQLIS</sequence>
<dbReference type="InterPro" id="IPR006259">
    <property type="entry name" value="Adenyl_kin_sub"/>
</dbReference>
<keyword evidence="4 5" id="KW-0418">Kinase</keyword>
<reference evidence="9" key="1">
    <citation type="journal article" date="2007" name="Environ. Microbiol.">
        <title>Proteorhodopsin photosystem gene clusters exhibit co-evolutionary trends and shared ancestry among diverse marine microbial phyla.</title>
        <authorList>
            <person name="McCarren J."/>
            <person name="Delong E.F."/>
        </authorList>
    </citation>
    <scope>NUCLEOTIDE SEQUENCE</scope>
</reference>
<dbReference type="UniPathway" id="UPA00588">
    <property type="reaction ID" value="UER00649"/>
</dbReference>
<feature type="binding site" evidence="5">
    <location>
        <position position="31"/>
    </location>
    <ligand>
        <name>AMP</name>
        <dbReference type="ChEBI" id="CHEBI:456215"/>
    </ligand>
</feature>
<evidence type="ECO:0000256" key="2">
    <source>
        <dbReference type="ARBA" id="ARBA00022727"/>
    </source>
</evidence>
<comment type="similarity">
    <text evidence="5 6">Belongs to the adenylate kinase family.</text>
</comment>
<dbReference type="GO" id="GO:0005737">
    <property type="term" value="C:cytoplasm"/>
    <property type="evidence" value="ECO:0007669"/>
    <property type="project" value="UniProtKB-SubCell"/>
</dbReference>
<proteinExistence type="inferred from homology"/>
<comment type="subunit">
    <text evidence="5 7">Monomer.</text>
</comment>
<feature type="binding site" evidence="5">
    <location>
        <begin position="57"/>
        <end position="59"/>
    </location>
    <ligand>
        <name>AMP</name>
        <dbReference type="ChEBI" id="CHEBI:456215"/>
    </ligand>
</feature>
<feature type="binding site" evidence="5">
    <location>
        <begin position="85"/>
        <end position="88"/>
    </location>
    <ligand>
        <name>AMP</name>
        <dbReference type="ChEBI" id="CHEBI:456215"/>
    </ligand>
</feature>
<dbReference type="CDD" id="cd01428">
    <property type="entry name" value="ADK"/>
    <property type="match status" value="1"/>
</dbReference>
<dbReference type="InterPro" id="IPR027417">
    <property type="entry name" value="P-loop_NTPase"/>
</dbReference>
<dbReference type="HAMAP" id="MF_00235">
    <property type="entry name" value="Adenylate_kinase_Adk"/>
    <property type="match status" value="1"/>
</dbReference>
<evidence type="ECO:0000256" key="3">
    <source>
        <dbReference type="ARBA" id="ARBA00022741"/>
    </source>
</evidence>
<name>A4GHU5_9BACT</name>
<feature type="binding site" evidence="5">
    <location>
        <position position="92"/>
    </location>
    <ligand>
        <name>AMP</name>
        <dbReference type="ChEBI" id="CHEBI:456215"/>
    </ligand>
</feature>
<organism evidence="9">
    <name type="scientific">uncultured marine bacterium EB0_39H12</name>
    <dbReference type="NCBI Taxonomy" id="415437"/>
    <lineage>
        <taxon>Bacteria</taxon>
        <taxon>environmental samples</taxon>
    </lineage>
</organism>
<gene>
    <name evidence="5" type="primary">adk</name>
    <name evidence="9" type="ORF">MBMO_EB0-39H12.0032</name>
</gene>
<keyword evidence="1 5" id="KW-0808">Transferase</keyword>
<dbReference type="InterPro" id="IPR000850">
    <property type="entry name" value="Adenylat/UMP-CMP_kin"/>
</dbReference>
<keyword evidence="5" id="KW-0963">Cytoplasm</keyword>
<dbReference type="NCBIfam" id="TIGR01351">
    <property type="entry name" value="adk"/>
    <property type="match status" value="1"/>
</dbReference>
<feature type="binding site" evidence="5">
    <location>
        <position position="200"/>
    </location>
    <ligand>
        <name>ATP</name>
        <dbReference type="ChEBI" id="CHEBI:30616"/>
    </ligand>
</feature>
<dbReference type="PROSITE" id="PS00113">
    <property type="entry name" value="ADENYLATE_KINASE"/>
    <property type="match status" value="1"/>
</dbReference>
<dbReference type="EMBL" id="EF089399">
    <property type="protein sequence ID" value="ABL97656.1"/>
    <property type="molecule type" value="Genomic_DNA"/>
</dbReference>